<sequence>VNKLSLLDTISVEFDSEQALASATEVRDQIQQMLEENPVIVPIQFAPGREPTSEGVRLTKLQQRAGGGMISGPGTGTSDDVLLWGSNGEGVVTAKALQRMGGAAWLNRVNALSAPKFAGGGVIGKASEPGRGANMAPVNLTIPGIGAFPLQADRAVVTGLTRAFARQALKTGRTRP</sequence>
<accession>X0TJC2</accession>
<dbReference type="AlphaFoldDB" id="X0TJC2"/>
<feature type="non-terminal residue" evidence="1">
    <location>
        <position position="1"/>
    </location>
</feature>
<dbReference type="EMBL" id="BARS01019098">
    <property type="protein sequence ID" value="GAF87356.1"/>
    <property type="molecule type" value="Genomic_DNA"/>
</dbReference>
<proteinExistence type="predicted"/>
<gene>
    <name evidence="1" type="ORF">S01H1_30986</name>
</gene>
<reference evidence="1" key="1">
    <citation type="journal article" date="2014" name="Front. Microbiol.">
        <title>High frequency of phylogenetically diverse reductive dehalogenase-homologous genes in deep subseafloor sedimentary metagenomes.</title>
        <authorList>
            <person name="Kawai M."/>
            <person name="Futagami T."/>
            <person name="Toyoda A."/>
            <person name="Takaki Y."/>
            <person name="Nishi S."/>
            <person name="Hori S."/>
            <person name="Arai W."/>
            <person name="Tsubouchi T."/>
            <person name="Morono Y."/>
            <person name="Uchiyama I."/>
            <person name="Ito T."/>
            <person name="Fujiyama A."/>
            <person name="Inagaki F."/>
            <person name="Takami H."/>
        </authorList>
    </citation>
    <scope>NUCLEOTIDE SEQUENCE</scope>
    <source>
        <strain evidence="1">Expedition CK06-06</strain>
    </source>
</reference>
<organism evidence="1">
    <name type="scientific">marine sediment metagenome</name>
    <dbReference type="NCBI Taxonomy" id="412755"/>
    <lineage>
        <taxon>unclassified sequences</taxon>
        <taxon>metagenomes</taxon>
        <taxon>ecological metagenomes</taxon>
    </lineage>
</organism>
<name>X0TJC2_9ZZZZ</name>
<evidence type="ECO:0000313" key="1">
    <source>
        <dbReference type="EMBL" id="GAF87356.1"/>
    </source>
</evidence>
<protein>
    <submittedName>
        <fullName evidence="1">Uncharacterized protein</fullName>
    </submittedName>
</protein>
<comment type="caution">
    <text evidence="1">The sequence shown here is derived from an EMBL/GenBank/DDBJ whole genome shotgun (WGS) entry which is preliminary data.</text>
</comment>